<feature type="compositionally biased region" description="Low complexity" evidence="2">
    <location>
        <begin position="485"/>
        <end position="500"/>
    </location>
</feature>
<feature type="coiled-coil region" evidence="1">
    <location>
        <begin position="291"/>
        <end position="339"/>
    </location>
</feature>
<dbReference type="EMBL" id="MN075941">
    <property type="protein sequence ID" value="QDW81109.1"/>
    <property type="molecule type" value="Genomic_DNA"/>
</dbReference>
<evidence type="ECO:0000256" key="2">
    <source>
        <dbReference type="SAM" id="MobiDB-lite"/>
    </source>
</evidence>
<gene>
    <name evidence="3" type="primary">orf50</name>
    <name evidence="3" type="synonym">51</name>
</gene>
<feature type="compositionally biased region" description="Acidic residues" evidence="2">
    <location>
        <begin position="1087"/>
        <end position="1099"/>
    </location>
</feature>
<feature type="region of interest" description="Disordered" evidence="2">
    <location>
        <begin position="924"/>
        <end position="989"/>
    </location>
</feature>
<evidence type="ECO:0000313" key="3">
    <source>
        <dbReference type="EMBL" id="QDW81109.1"/>
    </source>
</evidence>
<organism evidence="3">
    <name type="scientific">Cydia pomonella granulosis virus</name>
    <name type="common">CpGV</name>
    <name type="synonym">Cydia pomonella granulovirus</name>
    <dbReference type="NCBI Taxonomy" id="28289"/>
    <lineage>
        <taxon>Viruses</taxon>
        <taxon>Viruses incertae sedis</taxon>
        <taxon>Naldaviricetes</taxon>
        <taxon>Lefavirales</taxon>
        <taxon>Baculoviridae</taxon>
        <taxon>Betabaculovirus</taxon>
        <taxon>Betabaculovirus cypomonellae</taxon>
    </lineage>
</organism>
<feature type="compositionally biased region" description="Acidic residues" evidence="2">
    <location>
        <begin position="1049"/>
        <end position="1063"/>
    </location>
</feature>
<reference evidence="3" key="1">
    <citation type="journal article" date="2019" name="Viruses">
        <title>Genome Analysis of A Novel South African Cydia pomonella granulovirus (CpGV-SA) with Resistance-Breaking Potential.</title>
        <authorList>
            <person name="Motsoeneng B."/>
            <person name="Jukes M.D."/>
            <person name="Knox C.M."/>
            <person name="Hill M.P."/>
            <person name="Moore S.D."/>
        </authorList>
    </citation>
    <scope>NUCLEOTIDE SEQUENCE</scope>
    <source>
        <strain evidence="3">CpGV-SA</strain>
    </source>
</reference>
<feature type="region of interest" description="Disordered" evidence="2">
    <location>
        <begin position="1041"/>
        <end position="1106"/>
    </location>
</feature>
<protein>
    <submittedName>
        <fullName evidence="3">ORF50/51</fullName>
    </submittedName>
</protein>
<feature type="compositionally biased region" description="Polar residues" evidence="2">
    <location>
        <begin position="971"/>
        <end position="982"/>
    </location>
</feature>
<evidence type="ECO:0000256" key="1">
    <source>
        <dbReference type="SAM" id="Coils"/>
    </source>
</evidence>
<organismHost>
    <name type="scientific">Cydia pomonella</name>
    <name type="common">Codling moth</name>
    <dbReference type="NCBI Taxonomy" id="82600"/>
</organismHost>
<feature type="coiled-coil region" evidence="1">
    <location>
        <begin position="168"/>
        <end position="230"/>
    </location>
</feature>
<feature type="compositionally biased region" description="Pro residues" evidence="2">
    <location>
        <begin position="513"/>
        <end position="522"/>
    </location>
</feature>
<keyword evidence="1" id="KW-0175">Coiled coil</keyword>
<feature type="compositionally biased region" description="Basic and acidic residues" evidence="2">
    <location>
        <begin position="1064"/>
        <end position="1074"/>
    </location>
</feature>
<sequence length="1106" mass="127565">MNRSVANWVIEKHNCSEREKRIRNLLITQSGLKLENGKWIDKKVELSSIDTEELLVKVLKAIHDDKIRLYGELYSSGKFDGNDYVNSGGDDEDESVVRMAKQRNVKEEMRKLIQKRPTHTSVESVREFIYQLGRTIVACNPAAATLNSDIAYIANNYGVLRNTPNAELDRLNRTVLDTSREKNALSAKINDLETKISRHLFNESACTARIEALEKQLRDCQTNLETSRTNYSNALYNFRANYVDMEDDTGGAKPNGAAGIPNNVKKLSAQLDSSRSPLETSRTQLISQTQLEVIRTQLESSQTQLKESQARVANLGRENIQLREQVDMLQDRLKRVVDDRQNENRMLLNECQAEGDRLRGLLEVAGDNYERVRVQLERRESEYGKQESLHAEQERMRADLFAQQESAWTDKVERMRAEIAKYRDECSRRVDEYLQALDQCKGELDLCRTQLAYRNRQVGGRSLKEELIEVDDAETKPLLKQEPAQSTSQQQQLSTSSLLPQPSPLNIKQEPNDQPPPPPPPSAEQIRRLTQINAELTQYNEEQRDFYLSQVEERERDIVHQFETAQDEWQRQIDQLYEAIKSANCPVPMLNPIKPPNFRLVTPHAARIRVKQPHKLLKKNYMEEDEDTLVDTQSITTVQDLPPPQQRLKLPPPVQLQRRSQIVVEEATIRRVFNVSAITSADFEALLERLFNTFAEYYKVSGYQYRQNNSFVDNFQRSIQYLESVFKEQESANTQLMQRANDEKGALKKQCLRDLEIQRAKCDELIQDLRQRLEYNLSVLSDKHNLYEVVKSLLEGVGRIRGVETVFLNENYITAINVSEGLEGLYKIGNMNDSFVGTLVDELRQCLSIDATLEDRYRFLEEMRDKCVKMKLLRQIVDEPAAVTKNVGTNTTRRPKVRRAPVQQLLNHQLLNHQLLNHQLLNHHQLPQPPPVTVNTPPIKPPVTQPPISARATKRKAQPPTPEPPRKRISLKSQPFPSNYTPPQDDDDDVAMKYVTERQRKKLLSDHELVAAYSRLDRTSRGRETKQLVDSKLLEYRRGVAGRSGQVADEQDLLVSDEWDTEDEIGKLEDERAERRRRKKKQVMGNADDDNMDEDDEEQSIVNNRL</sequence>
<feature type="region of interest" description="Disordered" evidence="2">
    <location>
        <begin position="480"/>
        <end position="524"/>
    </location>
</feature>
<name>A0A5B8H9G3_GVCP</name>
<feature type="compositionally biased region" description="Pro residues" evidence="2">
    <location>
        <begin position="927"/>
        <end position="945"/>
    </location>
</feature>
<proteinExistence type="predicted"/>
<accession>A0A5B8H9G3</accession>